<dbReference type="EMBL" id="FNPR01000002">
    <property type="protein sequence ID" value="SDY42971.1"/>
    <property type="molecule type" value="Genomic_DNA"/>
</dbReference>
<dbReference type="PROSITE" id="PS51257">
    <property type="entry name" value="PROKAR_LIPOPROTEIN"/>
    <property type="match status" value="1"/>
</dbReference>
<dbReference type="STRING" id="576131.SAMN05444486_102148"/>
<dbReference type="RefSeq" id="WP_089889469.1">
    <property type="nucleotide sequence ID" value="NZ_CALJFH010000006.1"/>
</dbReference>
<dbReference type="Proteomes" id="UP000199026">
    <property type="component" value="Unassembled WGS sequence"/>
</dbReference>
<evidence type="ECO:0000256" key="1">
    <source>
        <dbReference type="SAM" id="SignalP"/>
    </source>
</evidence>
<name>A0A1H3JSU8_9RHOB</name>
<sequence>MRASLAFVLVLSLTACAEFPELDAALTSEMKAAGYPALAPTSELEALQTPPQATATTAASVNARVAALRARAARLSGSIVSGSDRARMRAGVSLPAQEG</sequence>
<proteinExistence type="predicted"/>
<feature type="signal peptide" evidence="1">
    <location>
        <begin position="1"/>
        <end position="17"/>
    </location>
</feature>
<dbReference type="AlphaFoldDB" id="A0A1H3JSU8"/>
<organism evidence="2 3">
    <name type="scientific">Lentibacter algarum</name>
    <dbReference type="NCBI Taxonomy" id="576131"/>
    <lineage>
        <taxon>Bacteria</taxon>
        <taxon>Pseudomonadati</taxon>
        <taxon>Pseudomonadota</taxon>
        <taxon>Alphaproteobacteria</taxon>
        <taxon>Rhodobacterales</taxon>
        <taxon>Roseobacteraceae</taxon>
        <taxon>Lentibacter</taxon>
    </lineage>
</organism>
<keyword evidence="1" id="KW-0732">Signal</keyword>
<keyword evidence="3" id="KW-1185">Reference proteome</keyword>
<feature type="chain" id="PRO_5011461974" description="DUF4398 domain-containing protein" evidence="1">
    <location>
        <begin position="18"/>
        <end position="99"/>
    </location>
</feature>
<evidence type="ECO:0000313" key="2">
    <source>
        <dbReference type="EMBL" id="SDY42971.1"/>
    </source>
</evidence>
<dbReference type="OrthoDB" id="7872359at2"/>
<dbReference type="GeneID" id="78124226"/>
<gene>
    <name evidence="2" type="ORF">SAMN05444486_102148</name>
</gene>
<accession>A0A1H3JSU8</accession>
<protein>
    <recommendedName>
        <fullName evidence="4">DUF4398 domain-containing protein</fullName>
    </recommendedName>
</protein>
<reference evidence="2 3" key="1">
    <citation type="submission" date="2016-10" db="EMBL/GenBank/DDBJ databases">
        <authorList>
            <person name="de Groot N.N."/>
        </authorList>
    </citation>
    <scope>NUCLEOTIDE SEQUENCE [LARGE SCALE GENOMIC DNA]</scope>
    <source>
        <strain evidence="2 3">DSM 24677</strain>
    </source>
</reference>
<evidence type="ECO:0000313" key="3">
    <source>
        <dbReference type="Proteomes" id="UP000199026"/>
    </source>
</evidence>
<evidence type="ECO:0008006" key="4">
    <source>
        <dbReference type="Google" id="ProtNLM"/>
    </source>
</evidence>